<dbReference type="PATRIC" id="fig|1136941.3.peg.2771"/>
<evidence type="ECO:0000256" key="1">
    <source>
        <dbReference type="SAM" id="MobiDB-lite"/>
    </source>
</evidence>
<dbReference type="PANTHER" id="PTHR34315">
    <property type="match status" value="1"/>
</dbReference>
<dbReference type="PANTHER" id="PTHR34315:SF1">
    <property type="entry name" value="INTRADIOL RING-CLEAVAGE DIOXYGENASES DOMAIN-CONTAINING PROTEIN-RELATED"/>
    <property type="match status" value="1"/>
</dbReference>
<keyword evidence="3" id="KW-0223">Dioxygenase</keyword>
<dbReference type="CDD" id="cd03457">
    <property type="entry name" value="intradiol_dioxygenase_like"/>
    <property type="match status" value="1"/>
</dbReference>
<dbReference type="RefSeq" id="WP_062393397.1">
    <property type="nucleotide sequence ID" value="NZ_CP011853.1"/>
</dbReference>
<keyword evidence="4" id="KW-1185">Reference proteome</keyword>
<evidence type="ECO:0000313" key="3">
    <source>
        <dbReference type="EMBL" id="ALG85317.1"/>
    </source>
</evidence>
<dbReference type="Proteomes" id="UP000063789">
    <property type="component" value="Chromosome"/>
</dbReference>
<feature type="compositionally biased region" description="Low complexity" evidence="1">
    <location>
        <begin position="294"/>
        <end position="303"/>
    </location>
</feature>
<dbReference type="Gene3D" id="2.60.130.10">
    <property type="entry name" value="Aromatic compound dioxygenase"/>
    <property type="match status" value="1"/>
</dbReference>
<dbReference type="AlphaFoldDB" id="A0A0N9MQZ6"/>
<dbReference type="OrthoDB" id="9800887at2"/>
<reference evidence="4" key="1">
    <citation type="submission" date="2015-06" db="EMBL/GenBank/DDBJ databases">
        <title>Complete genome sequence and metabolic analysis of phthalate degradation pathway in Gordonia sp. QH-11.</title>
        <authorList>
            <person name="Jin D."/>
            <person name="Kong X."/>
            <person name="Bai Z."/>
        </authorList>
    </citation>
    <scope>NUCLEOTIDE SEQUENCE [LARGE SCALE GENOMIC DNA]</scope>
    <source>
        <strain evidence="4">QH-11</strain>
    </source>
</reference>
<dbReference type="InterPro" id="IPR000627">
    <property type="entry name" value="Intradiol_dOase_C"/>
</dbReference>
<evidence type="ECO:0000313" key="4">
    <source>
        <dbReference type="Proteomes" id="UP000063789"/>
    </source>
</evidence>
<feature type="compositionally biased region" description="Pro residues" evidence="1">
    <location>
        <begin position="307"/>
        <end position="316"/>
    </location>
</feature>
<organism evidence="3 4">
    <name type="scientific">Gordonia phthalatica</name>
    <dbReference type="NCBI Taxonomy" id="1136941"/>
    <lineage>
        <taxon>Bacteria</taxon>
        <taxon>Bacillati</taxon>
        <taxon>Actinomycetota</taxon>
        <taxon>Actinomycetes</taxon>
        <taxon>Mycobacteriales</taxon>
        <taxon>Gordoniaceae</taxon>
        <taxon>Gordonia</taxon>
    </lineage>
</organism>
<gene>
    <name evidence="3" type="ORF">ACH46_13580</name>
</gene>
<proteinExistence type="predicted"/>
<evidence type="ECO:0000259" key="2">
    <source>
        <dbReference type="Pfam" id="PF00775"/>
    </source>
</evidence>
<dbReference type="SUPFAM" id="SSF49482">
    <property type="entry name" value="Aromatic compound dioxygenase"/>
    <property type="match status" value="1"/>
</dbReference>
<dbReference type="GO" id="GO:0016702">
    <property type="term" value="F:oxidoreductase activity, acting on single donors with incorporation of molecular oxygen, incorporation of two atoms of oxygen"/>
    <property type="evidence" value="ECO:0007669"/>
    <property type="project" value="InterPro"/>
</dbReference>
<reference evidence="3 4" key="2">
    <citation type="journal article" date="2017" name="Int. J. Syst. Evol. Microbiol.">
        <title>Gordonia phthalatica sp. nov., a di-n-butyl phthalate-degrading bacterium isolated from activated sludge.</title>
        <authorList>
            <person name="Jin D."/>
            <person name="Kong X."/>
            <person name="Jia M."/>
            <person name="Yu X."/>
            <person name="Wang X."/>
            <person name="Zhuang X."/>
            <person name="Deng Y."/>
            <person name="Bai Z."/>
        </authorList>
    </citation>
    <scope>NUCLEOTIDE SEQUENCE [LARGE SCALE GENOMIC DNA]</scope>
    <source>
        <strain evidence="3 4">QH-11</strain>
    </source>
</reference>
<dbReference type="EMBL" id="CP011853">
    <property type="protein sequence ID" value="ALG85317.1"/>
    <property type="molecule type" value="Genomic_DNA"/>
</dbReference>
<protein>
    <submittedName>
        <fullName evidence="3">3,4-dioxygenase subunit beta</fullName>
    </submittedName>
</protein>
<feature type="region of interest" description="Disordered" evidence="1">
    <location>
        <begin position="292"/>
        <end position="316"/>
    </location>
</feature>
<keyword evidence="3" id="KW-0560">Oxidoreductase</keyword>
<dbReference type="InterPro" id="IPR015889">
    <property type="entry name" value="Intradiol_dOase_core"/>
</dbReference>
<feature type="compositionally biased region" description="Pro residues" evidence="1">
    <location>
        <begin position="1"/>
        <end position="12"/>
    </location>
</feature>
<accession>A0A0N9MQZ6</accession>
<dbReference type="Pfam" id="PF00775">
    <property type="entry name" value="Dioxygenase_C"/>
    <property type="match status" value="1"/>
</dbReference>
<sequence length="316" mass="32133">MPGFPIPTPTPQGPTYEGRRLHHPDDDIVDQGAAFDIQTLLTRRRMLGVLGIGAGTALLAACGAGSSDGGASSTAASTAAQTGDLAEIPDETAGPYPGDGSNGPDVLTRSGIVRRDITKSLGGGAAVAGVPLTVALQLTGIAKNAPYKGAAVYIWHCDAKGRYSMYSSGVENESFLRGVQVADANGSVTFTSIVPGCYQGRWPHIHFEVYPAVGDITDHTKAVATSQLALPKDICDTVYRLSDYAGSAANLAGVSLTSDTVFSDDGAKNQLATVTGSAGAGYTATLRVGVDTRTTPTAGSMPGPGTGGPPPGMPPR</sequence>
<dbReference type="KEGG" id="goq:ACH46_13580"/>
<feature type="region of interest" description="Disordered" evidence="1">
    <location>
        <begin position="86"/>
        <end position="108"/>
    </location>
</feature>
<feature type="domain" description="Intradiol ring-cleavage dioxygenases" evidence="2">
    <location>
        <begin position="126"/>
        <end position="201"/>
    </location>
</feature>
<name>A0A0N9MQZ6_9ACTN</name>
<feature type="region of interest" description="Disordered" evidence="1">
    <location>
        <begin position="1"/>
        <end position="23"/>
    </location>
</feature>
<dbReference type="GO" id="GO:0008199">
    <property type="term" value="F:ferric iron binding"/>
    <property type="evidence" value="ECO:0007669"/>
    <property type="project" value="InterPro"/>
</dbReference>
<dbReference type="STRING" id="1136941.ACH46_13580"/>